<proteinExistence type="predicted"/>
<keyword evidence="1" id="KW-1133">Transmembrane helix</keyword>
<dbReference type="OMA" id="LRRNYYK"/>
<dbReference type="Proteomes" id="UP000025227">
    <property type="component" value="Unplaced"/>
</dbReference>
<dbReference type="WBParaSite" id="HCON_00048870-00001">
    <property type="protein sequence ID" value="HCON_00048870-00001"/>
    <property type="gene ID" value="HCON_00048870"/>
</dbReference>
<dbReference type="OrthoDB" id="5821800at2759"/>
<feature type="transmembrane region" description="Helical" evidence="1">
    <location>
        <begin position="102"/>
        <end position="123"/>
    </location>
</feature>
<dbReference type="AlphaFoldDB" id="A0A7I5E7I6"/>
<feature type="transmembrane region" description="Helical" evidence="1">
    <location>
        <begin position="36"/>
        <end position="54"/>
    </location>
</feature>
<keyword evidence="2" id="KW-1185">Reference proteome</keyword>
<keyword evidence="1" id="KW-0472">Membrane</keyword>
<accession>A0A7I5E7I6</accession>
<reference evidence="3" key="1">
    <citation type="submission" date="2020-12" db="UniProtKB">
        <authorList>
            <consortium name="WormBaseParasite"/>
        </authorList>
    </citation>
    <scope>IDENTIFICATION</scope>
    <source>
        <strain evidence="3">MHco3</strain>
    </source>
</reference>
<protein>
    <submittedName>
        <fullName evidence="3">DUF1211 domain-containing protein</fullName>
    </submittedName>
</protein>
<organism evidence="2 3">
    <name type="scientific">Haemonchus contortus</name>
    <name type="common">Barber pole worm</name>
    <dbReference type="NCBI Taxonomy" id="6289"/>
    <lineage>
        <taxon>Eukaryota</taxon>
        <taxon>Metazoa</taxon>
        <taxon>Ecdysozoa</taxon>
        <taxon>Nematoda</taxon>
        <taxon>Chromadorea</taxon>
        <taxon>Rhabditida</taxon>
        <taxon>Rhabditina</taxon>
        <taxon>Rhabditomorpha</taxon>
        <taxon>Strongyloidea</taxon>
        <taxon>Trichostrongylidae</taxon>
        <taxon>Haemonchus</taxon>
    </lineage>
</organism>
<evidence type="ECO:0000313" key="3">
    <source>
        <dbReference type="WBParaSite" id="HCON_00048870-00001"/>
    </source>
</evidence>
<evidence type="ECO:0000313" key="2">
    <source>
        <dbReference type="Proteomes" id="UP000025227"/>
    </source>
</evidence>
<sequence>MSNYDQNNLFNSLHRYALLVGTVSCAQHLILDGIMSIPMITGVFYLICTQYWYLSRNPYSGAHIKKLWHISKVKTFVRIFSLTILSLLRIVLLSLHESEVDGTIAVFLAYVQLLIAFTDNLSFCCEMQESRPSFPRRNLRRRNGRFLAAAAA</sequence>
<evidence type="ECO:0000256" key="1">
    <source>
        <dbReference type="SAM" id="Phobius"/>
    </source>
</evidence>
<name>A0A7I5E7I6_HAECO</name>
<keyword evidence="1" id="KW-0812">Transmembrane</keyword>
<feature type="transmembrane region" description="Helical" evidence="1">
    <location>
        <begin position="75"/>
        <end position="96"/>
    </location>
</feature>